<reference evidence="3" key="2">
    <citation type="journal article" date="2021" name="PeerJ">
        <title>Extensive microbial diversity within the chicken gut microbiome revealed by metagenomics and culture.</title>
        <authorList>
            <person name="Gilroy R."/>
            <person name="Ravi A."/>
            <person name="Getino M."/>
            <person name="Pursley I."/>
            <person name="Horton D.L."/>
            <person name="Alikhan N.F."/>
            <person name="Baker D."/>
            <person name="Gharbi K."/>
            <person name="Hall N."/>
            <person name="Watson M."/>
            <person name="Adriaenssens E.M."/>
            <person name="Foster-Nyarko E."/>
            <person name="Jarju S."/>
            <person name="Secka A."/>
            <person name="Antonio M."/>
            <person name="Oren A."/>
            <person name="Chaudhuri R.R."/>
            <person name="La Ragione R."/>
            <person name="Hildebrand F."/>
            <person name="Pallen M.J."/>
        </authorList>
    </citation>
    <scope>NUCLEOTIDE SEQUENCE</scope>
    <source>
        <strain evidence="3">4920</strain>
    </source>
</reference>
<dbReference type="InterPro" id="IPR012340">
    <property type="entry name" value="NA-bd_OB-fold"/>
</dbReference>
<reference evidence="3" key="1">
    <citation type="submission" date="2020-10" db="EMBL/GenBank/DDBJ databases">
        <authorList>
            <person name="Gilroy R."/>
        </authorList>
    </citation>
    <scope>NUCLEOTIDE SEQUENCE</scope>
    <source>
        <strain evidence="3">4920</strain>
    </source>
</reference>
<evidence type="ECO:0000256" key="1">
    <source>
        <dbReference type="ARBA" id="ARBA00023125"/>
    </source>
</evidence>
<dbReference type="AlphaFoldDB" id="A0A9D1NGS8"/>
<dbReference type="NCBIfam" id="NF004476">
    <property type="entry name" value="PRK05813.1"/>
    <property type="match status" value="1"/>
</dbReference>
<dbReference type="GO" id="GO:0003697">
    <property type="term" value="F:single-stranded DNA binding"/>
    <property type="evidence" value="ECO:0007669"/>
    <property type="project" value="InterPro"/>
</dbReference>
<dbReference type="InterPro" id="IPR000424">
    <property type="entry name" value="Primosome_PriB/ssb"/>
</dbReference>
<evidence type="ECO:0000313" key="4">
    <source>
        <dbReference type="Proteomes" id="UP000886743"/>
    </source>
</evidence>
<dbReference type="SUPFAM" id="SSF50249">
    <property type="entry name" value="Nucleic acid-binding proteins"/>
    <property type="match status" value="1"/>
</dbReference>
<organism evidence="3 4">
    <name type="scientific">Candidatus Aphodoplasma excrementigallinarum</name>
    <dbReference type="NCBI Taxonomy" id="2840673"/>
    <lineage>
        <taxon>Bacteria</taxon>
        <taxon>Bacillati</taxon>
        <taxon>Bacillota</taxon>
        <taxon>Clostridia</taxon>
        <taxon>Eubacteriales</taxon>
        <taxon>Candidatus Aphodoplasma</taxon>
    </lineage>
</organism>
<proteinExistence type="predicted"/>
<comment type="caution">
    <text evidence="3">The sequence shown here is derived from an EMBL/GenBank/DDBJ whole genome shotgun (WGS) entry which is preliminary data.</text>
</comment>
<evidence type="ECO:0000313" key="3">
    <source>
        <dbReference type="EMBL" id="HIV02600.1"/>
    </source>
</evidence>
<dbReference type="EMBL" id="DVOF01000100">
    <property type="protein sequence ID" value="HIV02600.1"/>
    <property type="molecule type" value="Genomic_DNA"/>
</dbReference>
<dbReference type="Pfam" id="PF00436">
    <property type="entry name" value="SSB"/>
    <property type="match status" value="1"/>
</dbReference>
<name>A0A9D1NGS8_9FIRM</name>
<keyword evidence="1 2" id="KW-0238">DNA-binding</keyword>
<evidence type="ECO:0000256" key="2">
    <source>
        <dbReference type="PROSITE-ProRule" id="PRU00252"/>
    </source>
</evidence>
<dbReference type="Proteomes" id="UP000886743">
    <property type="component" value="Unassembled WGS sequence"/>
</dbReference>
<accession>A0A9D1NGS8</accession>
<sequence>MGDYKDNNIVTVAGVVEETPVFNHEVYKEKFYIFPLRVKRLSEVDDHIKVILSERLFGSGFDVRAGDFVEVNGQFRSYNNYSGEGSRLVLTVFAKDIRTAEPEELENPNQIFLDGFVCKTPVYRVTPFGREISDILLAVNRSYNKSDYIPAIAWGRNAKFCRDIGVGARVRIWGRIQSREYQKKLDEETTVTKTAYEVSVGKMELVLDEE</sequence>
<dbReference type="PROSITE" id="PS50935">
    <property type="entry name" value="SSB"/>
    <property type="match status" value="1"/>
</dbReference>
<protein>
    <submittedName>
        <fullName evidence="3">Single-stranded DNA-binding protein</fullName>
    </submittedName>
</protein>
<gene>
    <name evidence="3" type="ORF">IAC74_03430</name>
</gene>
<dbReference type="Gene3D" id="2.40.50.140">
    <property type="entry name" value="Nucleic acid-binding proteins"/>
    <property type="match status" value="2"/>
</dbReference>